<evidence type="ECO:0000313" key="1">
    <source>
        <dbReference type="EMBL" id="KGA94381.1"/>
    </source>
</evidence>
<protein>
    <submittedName>
        <fullName evidence="1">Uncharacterized protein</fullName>
    </submittedName>
</protein>
<dbReference type="Proteomes" id="UP000029452">
    <property type="component" value="Unassembled WGS sequence"/>
</dbReference>
<comment type="caution">
    <text evidence="1">The sequence shown here is derived from an EMBL/GenBank/DDBJ whole genome shotgun (WGS) entry which is preliminary data.</text>
</comment>
<sequence>MGERMTDKAIIKREHPNFFEKPENLSQLFTETKRIKTKSK</sequence>
<name>A0A094YMB2_9BACT</name>
<proteinExistence type="predicted"/>
<dbReference type="EMBL" id="JPGK01000003">
    <property type="protein sequence ID" value="KGA94381.1"/>
    <property type="molecule type" value="Genomic_DNA"/>
</dbReference>
<organism evidence="1 2">
    <name type="scientific">Leptospirillum ferriphilum</name>
    <dbReference type="NCBI Taxonomy" id="178606"/>
    <lineage>
        <taxon>Bacteria</taxon>
        <taxon>Pseudomonadati</taxon>
        <taxon>Nitrospirota</taxon>
        <taxon>Nitrospiria</taxon>
        <taxon>Nitrospirales</taxon>
        <taxon>Nitrospiraceae</taxon>
        <taxon>Leptospirillum</taxon>
    </lineage>
</organism>
<evidence type="ECO:0000313" key="2">
    <source>
        <dbReference type="Proteomes" id="UP000029452"/>
    </source>
</evidence>
<dbReference type="PATRIC" id="fig|178606.4.peg.955"/>
<reference evidence="1 2" key="1">
    <citation type="submission" date="2014-06" db="EMBL/GenBank/DDBJ databases">
        <title>Draft genome sequence of iron oxidizing acidophile Leptospirillum ferriphilum DSM14647.</title>
        <authorList>
            <person name="Cardenas J.P."/>
            <person name="Lazcano M."/>
            <person name="Ossandon F.J."/>
            <person name="Corbett M."/>
            <person name="Holmes D.S."/>
            <person name="Watkin E."/>
        </authorList>
    </citation>
    <scope>NUCLEOTIDE SEQUENCE [LARGE SCALE GENOMIC DNA]</scope>
    <source>
        <strain evidence="1 2">DSM 14647</strain>
    </source>
</reference>
<accession>A0A094YMB2</accession>
<gene>
    <name evidence="1" type="ORF">LptCag_1144</name>
</gene>
<dbReference type="AlphaFoldDB" id="A0A094YMB2"/>